<reference evidence="1 2" key="1">
    <citation type="submission" date="2016-10" db="EMBL/GenBank/DDBJ databases">
        <authorList>
            <person name="de Groot N.N."/>
        </authorList>
    </citation>
    <scope>NUCLEOTIDE SEQUENCE [LARGE SCALE GENOMIC DNA]</scope>
    <source>
        <strain evidence="1 2">DSM 9990</strain>
    </source>
</reference>
<name>A0A1I4SV08_9BACT</name>
<proteinExistence type="predicted"/>
<keyword evidence="2" id="KW-1185">Reference proteome</keyword>
<dbReference type="AlphaFoldDB" id="A0A1I4SV08"/>
<dbReference type="STRING" id="39841.SAMN05660836_01174"/>
<accession>A0A1I4SV08</accession>
<evidence type="ECO:0000313" key="2">
    <source>
        <dbReference type="Proteomes" id="UP000199611"/>
    </source>
</evidence>
<gene>
    <name evidence="1" type="ORF">SAMN05660836_01174</name>
</gene>
<dbReference type="Proteomes" id="UP000199611">
    <property type="component" value="Unassembled WGS sequence"/>
</dbReference>
<evidence type="ECO:0008006" key="3">
    <source>
        <dbReference type="Google" id="ProtNLM"/>
    </source>
</evidence>
<evidence type="ECO:0000313" key="1">
    <source>
        <dbReference type="EMBL" id="SFM68170.1"/>
    </source>
</evidence>
<protein>
    <recommendedName>
        <fullName evidence="3">DUF2190 family protein</fullName>
    </recommendedName>
</protein>
<dbReference type="OrthoDB" id="5465205at2"/>
<dbReference type="EMBL" id="FOUU01000002">
    <property type="protein sequence ID" value="SFM68170.1"/>
    <property type="molecule type" value="Genomic_DNA"/>
</dbReference>
<sequence length="138" mass="14636">MALTADRDTPQVVPSYSFLREFPVAAGKTIYAGGLVVLKNGYAEPGSTATGLVAVGRAEEYVDNSGGQNGDVTVRVRRGIFRYGNSADTDAITRTDIGSQCYVVDDETVAKTDGTGTRSVAGKVFDVDDEGVWVEFTN</sequence>
<dbReference type="RefSeq" id="WP_093394177.1">
    <property type="nucleotide sequence ID" value="NZ_FOUU01000002.1"/>
</dbReference>
<organism evidence="1 2">
    <name type="scientific">Thermodesulforhabdus norvegica</name>
    <dbReference type="NCBI Taxonomy" id="39841"/>
    <lineage>
        <taxon>Bacteria</taxon>
        <taxon>Pseudomonadati</taxon>
        <taxon>Thermodesulfobacteriota</taxon>
        <taxon>Syntrophobacteria</taxon>
        <taxon>Syntrophobacterales</taxon>
        <taxon>Thermodesulforhabdaceae</taxon>
        <taxon>Thermodesulforhabdus</taxon>
    </lineage>
</organism>